<evidence type="ECO:0000256" key="11">
    <source>
        <dbReference type="ARBA" id="ARBA00023049"/>
    </source>
</evidence>
<comment type="caution">
    <text evidence="15">The sequence shown here is derived from an EMBL/GenBank/DDBJ whole genome shotgun (WGS) entry which is preliminary data.</text>
</comment>
<dbReference type="GO" id="GO:0046872">
    <property type="term" value="F:metal ion binding"/>
    <property type="evidence" value="ECO:0007669"/>
    <property type="project" value="UniProtKB-KW"/>
</dbReference>
<feature type="transmembrane region" description="Helical" evidence="13">
    <location>
        <begin position="16"/>
        <end position="32"/>
    </location>
</feature>
<evidence type="ECO:0000256" key="7">
    <source>
        <dbReference type="ARBA" id="ARBA00022723"/>
    </source>
</evidence>
<evidence type="ECO:0000256" key="2">
    <source>
        <dbReference type="ARBA" id="ARBA00004651"/>
    </source>
</evidence>
<evidence type="ECO:0000256" key="6">
    <source>
        <dbReference type="ARBA" id="ARBA00022692"/>
    </source>
</evidence>
<gene>
    <name evidence="15" type="ORF">HA237_02130</name>
</gene>
<feature type="transmembrane region" description="Helical" evidence="13">
    <location>
        <begin position="38"/>
        <end position="58"/>
    </location>
</feature>
<accession>A0A7J4IRM3</accession>
<feature type="transmembrane region" description="Helical" evidence="13">
    <location>
        <begin position="147"/>
        <end position="168"/>
    </location>
</feature>
<dbReference type="AlphaFoldDB" id="A0A7J4IRM3"/>
<evidence type="ECO:0000256" key="3">
    <source>
        <dbReference type="ARBA" id="ARBA00007931"/>
    </source>
</evidence>
<comment type="cofactor">
    <cofactor evidence="1">
        <name>Zn(2+)</name>
        <dbReference type="ChEBI" id="CHEBI:29105"/>
    </cofactor>
</comment>
<feature type="transmembrane region" description="Helical" evidence="13">
    <location>
        <begin position="180"/>
        <end position="200"/>
    </location>
</feature>
<feature type="transmembrane region" description="Helical" evidence="13">
    <location>
        <begin position="78"/>
        <end position="99"/>
    </location>
</feature>
<evidence type="ECO:0000256" key="13">
    <source>
        <dbReference type="SAM" id="Phobius"/>
    </source>
</evidence>
<dbReference type="Pfam" id="PF02163">
    <property type="entry name" value="Peptidase_M50"/>
    <property type="match status" value="1"/>
</dbReference>
<dbReference type="GO" id="GO:0006508">
    <property type="term" value="P:proteolysis"/>
    <property type="evidence" value="ECO:0007669"/>
    <property type="project" value="UniProtKB-KW"/>
</dbReference>
<dbReference type="GO" id="GO:0008237">
    <property type="term" value="F:metallopeptidase activity"/>
    <property type="evidence" value="ECO:0007669"/>
    <property type="project" value="UniProtKB-KW"/>
</dbReference>
<dbReference type="GO" id="GO:0005886">
    <property type="term" value="C:plasma membrane"/>
    <property type="evidence" value="ECO:0007669"/>
    <property type="project" value="UniProtKB-SubCell"/>
</dbReference>
<comment type="similarity">
    <text evidence="3">Belongs to the peptidase M50B family.</text>
</comment>
<evidence type="ECO:0000256" key="12">
    <source>
        <dbReference type="ARBA" id="ARBA00023136"/>
    </source>
</evidence>
<keyword evidence="12 13" id="KW-0472">Membrane</keyword>
<dbReference type="InterPro" id="IPR008915">
    <property type="entry name" value="Peptidase_M50"/>
</dbReference>
<keyword evidence="6 13" id="KW-0812">Transmembrane</keyword>
<evidence type="ECO:0000256" key="9">
    <source>
        <dbReference type="ARBA" id="ARBA00022833"/>
    </source>
</evidence>
<feature type="transmembrane region" description="Helical" evidence="13">
    <location>
        <begin position="119"/>
        <end position="140"/>
    </location>
</feature>
<dbReference type="Proteomes" id="UP000577419">
    <property type="component" value="Unassembled WGS sequence"/>
</dbReference>
<keyword evidence="10 13" id="KW-1133">Transmembrane helix</keyword>
<evidence type="ECO:0000313" key="15">
    <source>
        <dbReference type="EMBL" id="HIH08148.1"/>
    </source>
</evidence>
<proteinExistence type="inferred from homology"/>
<dbReference type="InterPro" id="IPR044537">
    <property type="entry name" value="Rip2-like"/>
</dbReference>
<dbReference type="PANTHER" id="PTHR35864">
    <property type="entry name" value="ZINC METALLOPROTEASE MJ0611-RELATED"/>
    <property type="match status" value="1"/>
</dbReference>
<evidence type="ECO:0000256" key="10">
    <source>
        <dbReference type="ARBA" id="ARBA00022989"/>
    </source>
</evidence>
<sequence>MKNFLIGMNSRERNDLIISWATISLAFAFILSDGFFDLFNFSIALLVSIIGVGTGFVLHELAHKYVAIRFGAQAEFRAWKIGLILALVLPIITFGRFLFAAPGAVYIFGERISVKQNGLISIAGPLTNIVVAFVFLSLLLLFETSQLLNTIAVSGAKINFFLAFFNMIPFGPLDGTKVFSWNKAVWAIVFFFSFFAVFFLF</sequence>
<protein>
    <submittedName>
        <fullName evidence="15">Site-2 protease family protein</fullName>
    </submittedName>
</protein>
<dbReference type="PANTHER" id="PTHR35864:SF1">
    <property type="entry name" value="ZINC METALLOPROTEASE YWHC-RELATED"/>
    <property type="match status" value="1"/>
</dbReference>
<evidence type="ECO:0000256" key="5">
    <source>
        <dbReference type="ARBA" id="ARBA00022670"/>
    </source>
</evidence>
<comment type="subcellular location">
    <subcellularLocation>
        <location evidence="2">Cell membrane</location>
        <topology evidence="2">Multi-pass membrane protein</topology>
    </subcellularLocation>
</comment>
<dbReference type="EMBL" id="DUFG01000013">
    <property type="protein sequence ID" value="HIH08148.1"/>
    <property type="molecule type" value="Genomic_DNA"/>
</dbReference>
<keyword evidence="5 15" id="KW-0645">Protease</keyword>
<evidence type="ECO:0000259" key="14">
    <source>
        <dbReference type="Pfam" id="PF02163"/>
    </source>
</evidence>
<keyword evidence="4" id="KW-1003">Cell membrane</keyword>
<dbReference type="CDD" id="cd06158">
    <property type="entry name" value="S2P-M50_like_1"/>
    <property type="match status" value="1"/>
</dbReference>
<evidence type="ECO:0000256" key="1">
    <source>
        <dbReference type="ARBA" id="ARBA00001947"/>
    </source>
</evidence>
<dbReference type="InterPro" id="IPR052348">
    <property type="entry name" value="Metallopeptidase_M50B"/>
</dbReference>
<evidence type="ECO:0000256" key="4">
    <source>
        <dbReference type="ARBA" id="ARBA00022475"/>
    </source>
</evidence>
<keyword evidence="7" id="KW-0479">Metal-binding</keyword>
<keyword evidence="9" id="KW-0862">Zinc</keyword>
<evidence type="ECO:0000256" key="8">
    <source>
        <dbReference type="ARBA" id="ARBA00022801"/>
    </source>
</evidence>
<name>A0A7J4IRM3_9ARCH</name>
<keyword evidence="11" id="KW-0482">Metalloprotease</keyword>
<organism evidence="15 16">
    <name type="scientific">Candidatus Iainarchaeum sp</name>
    <dbReference type="NCBI Taxonomy" id="3101447"/>
    <lineage>
        <taxon>Archaea</taxon>
        <taxon>Candidatus Iainarchaeota</taxon>
        <taxon>Candidatus Iainarchaeia</taxon>
        <taxon>Candidatus Iainarchaeales</taxon>
        <taxon>Candidatus Iainarchaeaceae</taxon>
        <taxon>Candidatus Iainarchaeum</taxon>
    </lineage>
</organism>
<reference evidence="16" key="1">
    <citation type="journal article" date="2020" name="bioRxiv">
        <title>A rank-normalized archaeal taxonomy based on genome phylogeny resolves widespread incomplete and uneven classifications.</title>
        <authorList>
            <person name="Rinke C."/>
            <person name="Chuvochina M."/>
            <person name="Mussig A.J."/>
            <person name="Chaumeil P.-A."/>
            <person name="Waite D.W."/>
            <person name="Whitman W.B."/>
            <person name="Parks D.H."/>
            <person name="Hugenholtz P."/>
        </authorList>
    </citation>
    <scope>NUCLEOTIDE SEQUENCE [LARGE SCALE GENOMIC DNA]</scope>
</reference>
<feature type="domain" description="Peptidase M50" evidence="14">
    <location>
        <begin position="49"/>
        <end position="147"/>
    </location>
</feature>
<keyword evidence="8" id="KW-0378">Hydrolase</keyword>
<evidence type="ECO:0000313" key="16">
    <source>
        <dbReference type="Proteomes" id="UP000577419"/>
    </source>
</evidence>